<accession>A0AAD5VKC4</accession>
<keyword evidence="2" id="KW-1185">Reference proteome</keyword>
<organism evidence="1 2">
    <name type="scientific">Leucocoprinus birnbaumii</name>
    <dbReference type="NCBI Taxonomy" id="56174"/>
    <lineage>
        <taxon>Eukaryota</taxon>
        <taxon>Fungi</taxon>
        <taxon>Dikarya</taxon>
        <taxon>Basidiomycota</taxon>
        <taxon>Agaricomycotina</taxon>
        <taxon>Agaricomycetes</taxon>
        <taxon>Agaricomycetidae</taxon>
        <taxon>Agaricales</taxon>
        <taxon>Agaricineae</taxon>
        <taxon>Agaricaceae</taxon>
        <taxon>Leucocoprinus</taxon>
    </lineage>
</organism>
<dbReference type="Proteomes" id="UP001213000">
    <property type="component" value="Unassembled WGS sequence"/>
</dbReference>
<gene>
    <name evidence="1" type="ORF">NP233_g11404</name>
</gene>
<name>A0AAD5VKC4_9AGAR</name>
<evidence type="ECO:0008006" key="3">
    <source>
        <dbReference type="Google" id="ProtNLM"/>
    </source>
</evidence>
<protein>
    <recommendedName>
        <fullName evidence="3">F-box domain-containing protein</fullName>
    </recommendedName>
</protein>
<evidence type="ECO:0000313" key="2">
    <source>
        <dbReference type="Proteomes" id="UP001213000"/>
    </source>
</evidence>
<dbReference type="AlphaFoldDB" id="A0AAD5VKC4"/>
<sequence length="557" mass="62794">MKVISTCLLRGVGTPPVDISCESETPVEAETCWFSCPSASPWSLLRVNLTLDITSIVTEMPMAEADILPTELLQKVATILYNDLETLKNASLVNRFWRLVFQEVLFWEVRILEPGNEPDDNKLLLWFHSEPVPSHERVLSMVRVFHVGAVYDFHSMQHGRSTTIDKDHLSVLGSMSNLTSLNFSSSTFAWDRLEDPDLVAFIRVLNLPELKKITFFCFPGCYLPLSPFLFAKGSLACLRIKDVSPDPVNEAHSNPIYDELMNRLVALQSDPPSFSLSYLSLDGLGLASNFLDFMERHGLGWSDPKLLTRLDLALTNTYYSVTNRPNQAVVAGKFLMRFGVSLQYLHLHLECDFKLLDDSPLQAKDWDDSFAAGLGLLRNLETVELTLTVNTTIRTDAGAFAKYAWSHLSLALEALPQDSAVRHLLITCNFSLTRIGYDQGGWAPEDQDRCMQAIDQWLWRNLNKASTTPSSSSEYPAVKQWSLIVAFYWDESLQDRHDYPDAEIIISQQLPASLPWFCTTSSLKASVFWDNRLLKALSITSIPISTSNEEAQLVHSR</sequence>
<dbReference type="SUPFAM" id="SSF81383">
    <property type="entry name" value="F-box domain"/>
    <property type="match status" value="1"/>
</dbReference>
<reference evidence="1" key="1">
    <citation type="submission" date="2022-07" db="EMBL/GenBank/DDBJ databases">
        <title>Genome Sequence of Leucocoprinus birnbaumii.</title>
        <authorList>
            <person name="Buettner E."/>
        </authorList>
    </citation>
    <scope>NUCLEOTIDE SEQUENCE</scope>
    <source>
        <strain evidence="1">VT141</strain>
    </source>
</reference>
<dbReference type="InterPro" id="IPR036047">
    <property type="entry name" value="F-box-like_dom_sf"/>
</dbReference>
<evidence type="ECO:0000313" key="1">
    <source>
        <dbReference type="EMBL" id="KAJ3558882.1"/>
    </source>
</evidence>
<dbReference type="EMBL" id="JANIEX010001360">
    <property type="protein sequence ID" value="KAJ3558882.1"/>
    <property type="molecule type" value="Genomic_DNA"/>
</dbReference>
<comment type="caution">
    <text evidence="1">The sequence shown here is derived from an EMBL/GenBank/DDBJ whole genome shotgun (WGS) entry which is preliminary data.</text>
</comment>
<proteinExistence type="predicted"/>